<name>A0A6H5IX16_9HYME</name>
<evidence type="ECO:0000313" key="2">
    <source>
        <dbReference type="Proteomes" id="UP000479190"/>
    </source>
</evidence>
<dbReference type="AlphaFoldDB" id="A0A6H5IX16"/>
<evidence type="ECO:0000313" key="1">
    <source>
        <dbReference type="EMBL" id="CAB0042070.1"/>
    </source>
</evidence>
<dbReference type="EMBL" id="CADCXV010001152">
    <property type="protein sequence ID" value="CAB0042070.1"/>
    <property type="molecule type" value="Genomic_DNA"/>
</dbReference>
<sequence>MVLYNGFQGPLELSNHRGLHYYVQEDPHISLVRICDPQMICIVYCDHMYKFYKKYNLLLPHTNDEEFIHYDVLEREVRSGTRIKTIKELTDDKASLVSSRLSRSMTRGRSWRSTLGESFALELDGARTTPALHARRVFALELDDAGTIVALSK</sequence>
<dbReference type="Proteomes" id="UP000479190">
    <property type="component" value="Unassembled WGS sequence"/>
</dbReference>
<reference evidence="1 2" key="1">
    <citation type="submission" date="2020-02" db="EMBL/GenBank/DDBJ databases">
        <authorList>
            <person name="Ferguson B K."/>
        </authorList>
    </citation>
    <scope>NUCLEOTIDE SEQUENCE [LARGE SCALE GENOMIC DNA]</scope>
</reference>
<organism evidence="1 2">
    <name type="scientific">Trichogramma brassicae</name>
    <dbReference type="NCBI Taxonomy" id="86971"/>
    <lineage>
        <taxon>Eukaryota</taxon>
        <taxon>Metazoa</taxon>
        <taxon>Ecdysozoa</taxon>
        <taxon>Arthropoda</taxon>
        <taxon>Hexapoda</taxon>
        <taxon>Insecta</taxon>
        <taxon>Pterygota</taxon>
        <taxon>Neoptera</taxon>
        <taxon>Endopterygota</taxon>
        <taxon>Hymenoptera</taxon>
        <taxon>Apocrita</taxon>
        <taxon>Proctotrupomorpha</taxon>
        <taxon>Chalcidoidea</taxon>
        <taxon>Trichogrammatidae</taxon>
        <taxon>Trichogramma</taxon>
    </lineage>
</organism>
<keyword evidence="2" id="KW-1185">Reference proteome</keyword>
<protein>
    <submittedName>
        <fullName evidence="1">Uncharacterized protein</fullName>
    </submittedName>
</protein>
<proteinExistence type="predicted"/>
<accession>A0A6H5IX16</accession>
<gene>
    <name evidence="1" type="ORF">TBRA_LOCUS13712</name>
</gene>